<protein>
    <recommendedName>
        <fullName evidence="1">N-acetyltransferase domain-containing protein</fullName>
    </recommendedName>
</protein>
<accession>A0ABQ5Q9Q4</accession>
<dbReference type="InterPro" id="IPR016181">
    <property type="entry name" value="Acyl_CoA_acyltransferase"/>
</dbReference>
<dbReference type="PROSITE" id="PS51186">
    <property type="entry name" value="GNAT"/>
    <property type="match status" value="1"/>
</dbReference>
<dbReference type="PANTHER" id="PTHR43233">
    <property type="entry name" value="FAMILY N-ACETYLTRANSFERASE, PUTATIVE (AFU_ORTHOLOGUE AFUA_6G03350)-RELATED"/>
    <property type="match status" value="1"/>
</dbReference>
<name>A0ABQ5Q9Q4_9BACT</name>
<keyword evidence="3" id="KW-1185">Reference proteome</keyword>
<dbReference type="EMBL" id="BSDD01000006">
    <property type="protein sequence ID" value="GLH71284.1"/>
    <property type="molecule type" value="Genomic_DNA"/>
</dbReference>
<dbReference type="Pfam" id="PF13673">
    <property type="entry name" value="Acetyltransf_10"/>
    <property type="match status" value="1"/>
</dbReference>
<proteinExistence type="predicted"/>
<evidence type="ECO:0000259" key="1">
    <source>
        <dbReference type="PROSITE" id="PS51186"/>
    </source>
</evidence>
<feature type="domain" description="N-acetyltransferase" evidence="1">
    <location>
        <begin position="6"/>
        <end position="145"/>
    </location>
</feature>
<dbReference type="InterPro" id="IPR053144">
    <property type="entry name" value="Acetyltransferase_Butenolide"/>
</dbReference>
<dbReference type="CDD" id="cd04301">
    <property type="entry name" value="NAT_SF"/>
    <property type="match status" value="1"/>
</dbReference>
<dbReference type="Gene3D" id="3.40.630.30">
    <property type="match status" value="1"/>
</dbReference>
<dbReference type="Proteomes" id="UP001165089">
    <property type="component" value="Unassembled WGS sequence"/>
</dbReference>
<dbReference type="RefSeq" id="WP_285727423.1">
    <property type="nucleotide sequence ID" value="NZ_BSDD01000006.1"/>
</dbReference>
<reference evidence="2 3" key="1">
    <citation type="journal article" date="2023" name="Antonie Van Leeuwenhoek">
        <title>Mesoterricola silvestris gen. nov., sp. nov., Mesoterricola sediminis sp. nov., Geothrix oryzae sp. nov., Geothrix edaphica sp. nov., Geothrix rubra sp. nov., and Geothrix limicola sp. nov., six novel members of Acidobacteriota isolated from soils.</title>
        <authorList>
            <person name="Itoh H."/>
            <person name="Sugisawa Y."/>
            <person name="Mise K."/>
            <person name="Xu Z."/>
            <person name="Kuniyasu M."/>
            <person name="Ushijima N."/>
            <person name="Kawano K."/>
            <person name="Kobayashi E."/>
            <person name="Shiratori Y."/>
            <person name="Masuda Y."/>
            <person name="Senoo K."/>
        </authorList>
    </citation>
    <scope>NUCLEOTIDE SEQUENCE [LARGE SCALE GENOMIC DNA]</scope>
    <source>
        <strain evidence="2 3">Red803</strain>
    </source>
</reference>
<dbReference type="PANTHER" id="PTHR43233:SF1">
    <property type="entry name" value="FAMILY N-ACETYLTRANSFERASE, PUTATIVE (AFU_ORTHOLOGUE AFUA_6G03350)-RELATED"/>
    <property type="match status" value="1"/>
</dbReference>
<comment type="caution">
    <text evidence="2">The sequence shown here is derived from an EMBL/GenBank/DDBJ whole genome shotgun (WGS) entry which is preliminary data.</text>
</comment>
<dbReference type="InterPro" id="IPR000182">
    <property type="entry name" value="GNAT_dom"/>
</dbReference>
<sequence>MSAPAIAYRQDRTPALEAIRALYAAAPLRRPIHDPARIRRMFEGSNVVISAYDGERLVGLLRGWTDFAFDGYVCDLAVHPAYQKAGVGRALLDRALALGEGVQWVLLASPIAKDYYAHVGWEKVENGWKLSRDGWNPGSMEAYQAQHAELAAKA</sequence>
<organism evidence="2 3">
    <name type="scientific">Geothrix rubra</name>
    <dbReference type="NCBI Taxonomy" id="2927977"/>
    <lineage>
        <taxon>Bacteria</taxon>
        <taxon>Pseudomonadati</taxon>
        <taxon>Acidobacteriota</taxon>
        <taxon>Holophagae</taxon>
        <taxon>Holophagales</taxon>
        <taxon>Holophagaceae</taxon>
        <taxon>Geothrix</taxon>
    </lineage>
</organism>
<evidence type="ECO:0000313" key="2">
    <source>
        <dbReference type="EMBL" id="GLH71284.1"/>
    </source>
</evidence>
<evidence type="ECO:0000313" key="3">
    <source>
        <dbReference type="Proteomes" id="UP001165089"/>
    </source>
</evidence>
<dbReference type="SUPFAM" id="SSF55729">
    <property type="entry name" value="Acyl-CoA N-acyltransferases (Nat)"/>
    <property type="match status" value="1"/>
</dbReference>
<gene>
    <name evidence="2" type="ORF">GETHPA_28170</name>
</gene>